<dbReference type="AlphaFoldDB" id="A0A7S4RKZ1"/>
<dbReference type="PANTHER" id="PTHR32332:SF20">
    <property type="entry name" value="2-NITROPROPANE DIOXYGENASE-LIKE PROTEIN"/>
    <property type="match status" value="1"/>
</dbReference>
<dbReference type="InterPro" id="IPR004136">
    <property type="entry name" value="NMO"/>
</dbReference>
<reference evidence="5" key="1">
    <citation type="submission" date="2021-01" db="EMBL/GenBank/DDBJ databases">
        <authorList>
            <person name="Corre E."/>
            <person name="Pelletier E."/>
            <person name="Niang G."/>
            <person name="Scheremetjew M."/>
            <person name="Finn R."/>
            <person name="Kale V."/>
            <person name="Holt S."/>
            <person name="Cochrane G."/>
            <person name="Meng A."/>
            <person name="Brown T."/>
            <person name="Cohen L."/>
        </authorList>
    </citation>
    <scope>NUCLEOTIDE SEQUENCE</scope>
    <source>
        <strain evidence="5">GSO104</strain>
    </source>
</reference>
<evidence type="ECO:0000256" key="4">
    <source>
        <dbReference type="SAM" id="MobiDB-lite"/>
    </source>
</evidence>
<evidence type="ECO:0008006" key="6">
    <source>
        <dbReference type="Google" id="ProtNLM"/>
    </source>
</evidence>
<proteinExistence type="predicted"/>
<gene>
    <name evidence="5" type="ORF">DBRI00130_LOCUS20558</name>
</gene>
<dbReference type="Gene3D" id="3.20.20.70">
    <property type="entry name" value="Aldolase class I"/>
    <property type="match status" value="1"/>
</dbReference>
<accession>A0A7S4RKZ1</accession>
<dbReference type="SUPFAM" id="SSF51412">
    <property type="entry name" value="Inosine monophosphate dehydrogenase (IMPDH)"/>
    <property type="match status" value="1"/>
</dbReference>
<feature type="compositionally biased region" description="Acidic residues" evidence="4">
    <location>
        <begin position="347"/>
        <end position="358"/>
    </location>
</feature>
<sequence length="416" mass="45224">MNKVWQTRLTQQFPPTIPIIGAPMAGVSGAHLAFATTKTGALGSIAAGHYVTDNSAHNLDLEVQEYYRLFDHNGHKTTSATTEATQPPLMVGFICHSTFNSEEGWNRVENFMKRYKPQVVQYFSPALVAKKQTTPLTTTTTTTTVDDASFNNNIELAHKYGCKVMAQVGTEEEARKVLDAGTDCIIAQGTEAGGHGCRYDVGSGTLALASRIVTLVRGNTEGKKKNIPVLAAGGIVNGRGLAAALALGCDGIVLGTRLWASSEAKGAEWKKQKLADANVGPDQVIRTTVMDKVQNSFSKTPWPEPFDSSGVLRNEMTDMWHGREKELDQALQCKTRKRNKTGVDEKGGDEDNDEKEEENEVVVQFKNESFIYAGKGVGDISSITSAHDIIQQIEKEAFDIIQSLPQMVLVDKGDNS</sequence>
<dbReference type="EMBL" id="HBNS01026069">
    <property type="protein sequence ID" value="CAE4617996.1"/>
    <property type="molecule type" value="Transcribed_RNA"/>
</dbReference>
<feature type="region of interest" description="Disordered" evidence="4">
    <location>
        <begin position="334"/>
        <end position="358"/>
    </location>
</feature>
<dbReference type="GO" id="GO:0018580">
    <property type="term" value="F:nitronate monooxygenase activity"/>
    <property type="evidence" value="ECO:0007669"/>
    <property type="project" value="InterPro"/>
</dbReference>
<keyword evidence="1" id="KW-0285">Flavoprotein</keyword>
<keyword evidence="3" id="KW-0560">Oxidoreductase</keyword>
<evidence type="ECO:0000256" key="2">
    <source>
        <dbReference type="ARBA" id="ARBA00022643"/>
    </source>
</evidence>
<name>A0A7S4RKZ1_9STRA</name>
<evidence type="ECO:0000313" key="5">
    <source>
        <dbReference type="EMBL" id="CAE4617996.1"/>
    </source>
</evidence>
<evidence type="ECO:0000256" key="1">
    <source>
        <dbReference type="ARBA" id="ARBA00022630"/>
    </source>
</evidence>
<dbReference type="PANTHER" id="PTHR32332">
    <property type="entry name" value="2-NITROPROPANE DIOXYGENASE"/>
    <property type="match status" value="1"/>
</dbReference>
<dbReference type="Pfam" id="PF03060">
    <property type="entry name" value="NMO"/>
    <property type="match status" value="1"/>
</dbReference>
<keyword evidence="2" id="KW-0288">FMN</keyword>
<dbReference type="CDD" id="cd04730">
    <property type="entry name" value="NPD_like"/>
    <property type="match status" value="1"/>
</dbReference>
<dbReference type="InterPro" id="IPR013785">
    <property type="entry name" value="Aldolase_TIM"/>
</dbReference>
<organism evidence="5">
    <name type="scientific">Ditylum brightwellii</name>
    <dbReference type="NCBI Taxonomy" id="49249"/>
    <lineage>
        <taxon>Eukaryota</taxon>
        <taxon>Sar</taxon>
        <taxon>Stramenopiles</taxon>
        <taxon>Ochrophyta</taxon>
        <taxon>Bacillariophyta</taxon>
        <taxon>Mediophyceae</taxon>
        <taxon>Lithodesmiophycidae</taxon>
        <taxon>Lithodesmiales</taxon>
        <taxon>Lithodesmiaceae</taxon>
        <taxon>Ditylum</taxon>
    </lineage>
</organism>
<evidence type="ECO:0000256" key="3">
    <source>
        <dbReference type="ARBA" id="ARBA00023002"/>
    </source>
</evidence>
<protein>
    <recommendedName>
        <fullName evidence="6">Nitronate monooxygenase domain-containing protein</fullName>
    </recommendedName>
</protein>